<dbReference type="GeneID" id="101860407"/>
<evidence type="ECO:0000256" key="2">
    <source>
        <dbReference type="SAM" id="SignalP"/>
    </source>
</evidence>
<proteinExistence type="predicted"/>
<dbReference type="RefSeq" id="XP_012937276.1">
    <property type="nucleotide sequence ID" value="XM_013081822.2"/>
</dbReference>
<keyword evidence="3" id="KW-1185">Reference proteome</keyword>
<feature type="region of interest" description="Disordered" evidence="1">
    <location>
        <begin position="546"/>
        <end position="612"/>
    </location>
</feature>
<protein>
    <submittedName>
        <fullName evidence="4">Uncharacterized protein LOC101860407</fullName>
    </submittedName>
</protein>
<sequence>MDVNKRHTLVLYLIASFSCSVLCCVTSNEGDPTTVLCDSGSFSNFLEWYSPSLRTRQVAKCYPNNMTCEVSDPALFSANLTRSGAGLFRSSMTVLSSARDGRSGSADGHTLWSCGVDGALVSECNASVVARPSTPVCDKPELVGLDSDPEVKVTCRTDRVFPEAGCDIYVWKDQRTTFKVEEPVSYEHHSSGSDPTYYSTSCTISKSVTSLGPGSYHFRVLMYPGVTSEGDHTVQSSDTETVNMTNPRAVLGPDCAQNGGYVMSGSPATCICLRYDAGYLPGTVGWRTSQGADTGDVSQSGDDTVLTVTTDDVGSVFTCRVQSPNGSSPDVQFAPKLAYGPTTVRTEMISGHSNPINLCTGSNVTLRIRCSTSKSDMAPEPLFSVKVNGDNFAQGQRASILQIDDLYLYELDISVTSGGQLEVTCIAENLYFPVLRATSALSVTVLEPPEYPPLAKVDGYFAVQDEVIPISRTQEIFEFDCQVEGGEPAVTMVTAACGSRSESEQGQKVIFRLDTSQEPDIVRCNCTGEHPSSCYHQVVRFTLNFTGTPTQGSSGTNNNRDETNDTSSQGEVSTTTDQNDSVSPENDSLNSNSSNSSSSSSSSSAAQQQQQQ</sequence>
<evidence type="ECO:0000313" key="3">
    <source>
        <dbReference type="Proteomes" id="UP000694888"/>
    </source>
</evidence>
<feature type="compositionally biased region" description="Low complexity" evidence="1">
    <location>
        <begin position="590"/>
        <end position="612"/>
    </location>
</feature>
<feature type="signal peptide" evidence="2">
    <location>
        <begin position="1"/>
        <end position="23"/>
    </location>
</feature>
<gene>
    <name evidence="4" type="primary">LOC101860407</name>
</gene>
<name>A0ABM0ZYP4_APLCA</name>
<accession>A0ABM0ZYP4</accession>
<feature type="compositionally biased region" description="Polar residues" evidence="1">
    <location>
        <begin position="565"/>
        <end position="589"/>
    </location>
</feature>
<evidence type="ECO:0000256" key="1">
    <source>
        <dbReference type="SAM" id="MobiDB-lite"/>
    </source>
</evidence>
<organism evidence="3 4">
    <name type="scientific">Aplysia californica</name>
    <name type="common">California sea hare</name>
    <dbReference type="NCBI Taxonomy" id="6500"/>
    <lineage>
        <taxon>Eukaryota</taxon>
        <taxon>Metazoa</taxon>
        <taxon>Spiralia</taxon>
        <taxon>Lophotrochozoa</taxon>
        <taxon>Mollusca</taxon>
        <taxon>Gastropoda</taxon>
        <taxon>Heterobranchia</taxon>
        <taxon>Euthyneura</taxon>
        <taxon>Tectipleura</taxon>
        <taxon>Aplysiida</taxon>
        <taxon>Aplysioidea</taxon>
        <taxon>Aplysiidae</taxon>
        <taxon>Aplysia</taxon>
    </lineage>
</organism>
<reference evidence="4" key="1">
    <citation type="submission" date="2025-08" db="UniProtKB">
        <authorList>
            <consortium name="RefSeq"/>
        </authorList>
    </citation>
    <scope>IDENTIFICATION</scope>
</reference>
<feature type="compositionally biased region" description="Polar residues" evidence="1">
    <location>
        <begin position="546"/>
        <end position="558"/>
    </location>
</feature>
<dbReference type="Proteomes" id="UP000694888">
    <property type="component" value="Unplaced"/>
</dbReference>
<evidence type="ECO:0000313" key="4">
    <source>
        <dbReference type="RefSeq" id="XP_012937276.1"/>
    </source>
</evidence>
<dbReference type="PROSITE" id="PS51257">
    <property type="entry name" value="PROKAR_LIPOPROTEIN"/>
    <property type="match status" value="1"/>
</dbReference>
<keyword evidence="2" id="KW-0732">Signal</keyword>
<feature type="chain" id="PRO_5047197377" evidence="2">
    <location>
        <begin position="24"/>
        <end position="612"/>
    </location>
</feature>